<evidence type="ECO:0000313" key="4">
    <source>
        <dbReference type="Proteomes" id="UP001432027"/>
    </source>
</evidence>
<name>A0AAV5TA74_9BILA</name>
<feature type="non-terminal residue" evidence="3">
    <location>
        <position position="96"/>
    </location>
</feature>
<dbReference type="PANTHER" id="PTHR24284">
    <property type="entry name" value="CYTOCHROME P450 FAMILY"/>
    <property type="match status" value="1"/>
</dbReference>
<accession>A0AAV5TA74</accession>
<keyword evidence="4" id="KW-1185">Reference proteome</keyword>
<sequence length="96" mass="11132">LTYAVLYYLHVRKYPKGPLPLPLVGNLYHLNLEELPEYLHAIGKDYGHCFTLFLPHPTVFFTDFETTIREVLVTQGDNFIGRSHLPPESYLQKVSK</sequence>
<dbReference type="InterPro" id="IPR002401">
    <property type="entry name" value="Cyt_P450_E_grp-I"/>
</dbReference>
<dbReference type="AlphaFoldDB" id="A0AAV5TA74"/>
<dbReference type="Pfam" id="PF00067">
    <property type="entry name" value="p450"/>
    <property type="match status" value="1"/>
</dbReference>
<reference evidence="3" key="1">
    <citation type="submission" date="2023-10" db="EMBL/GenBank/DDBJ databases">
        <title>Genome assembly of Pristionchus species.</title>
        <authorList>
            <person name="Yoshida K."/>
            <person name="Sommer R.J."/>
        </authorList>
    </citation>
    <scope>NUCLEOTIDE SEQUENCE</scope>
    <source>
        <strain evidence="3">RS0144</strain>
    </source>
</reference>
<evidence type="ECO:0008006" key="5">
    <source>
        <dbReference type="Google" id="ProtNLM"/>
    </source>
</evidence>
<dbReference type="InterPro" id="IPR036396">
    <property type="entry name" value="Cyt_P450_sf"/>
</dbReference>
<dbReference type="Proteomes" id="UP001432027">
    <property type="component" value="Unassembled WGS sequence"/>
</dbReference>
<dbReference type="GO" id="GO:0016705">
    <property type="term" value="F:oxidoreductase activity, acting on paired donors, with incorporation or reduction of molecular oxygen"/>
    <property type="evidence" value="ECO:0007669"/>
    <property type="project" value="InterPro"/>
</dbReference>
<dbReference type="Gene3D" id="1.10.630.10">
    <property type="entry name" value="Cytochrome P450"/>
    <property type="match status" value="1"/>
</dbReference>
<dbReference type="GO" id="GO:0020037">
    <property type="term" value="F:heme binding"/>
    <property type="evidence" value="ECO:0007669"/>
    <property type="project" value="InterPro"/>
</dbReference>
<evidence type="ECO:0000256" key="2">
    <source>
        <dbReference type="ARBA" id="ARBA00023033"/>
    </source>
</evidence>
<evidence type="ECO:0000313" key="3">
    <source>
        <dbReference type="EMBL" id="GMS92480.1"/>
    </source>
</evidence>
<protein>
    <recommendedName>
        <fullName evidence="5">Cytochrome P450</fullName>
    </recommendedName>
</protein>
<dbReference type="EMBL" id="BTSX01000004">
    <property type="protein sequence ID" value="GMS92480.1"/>
    <property type="molecule type" value="Genomic_DNA"/>
</dbReference>
<dbReference type="GO" id="GO:0004497">
    <property type="term" value="F:monooxygenase activity"/>
    <property type="evidence" value="ECO:0007669"/>
    <property type="project" value="UniProtKB-KW"/>
</dbReference>
<dbReference type="InterPro" id="IPR001128">
    <property type="entry name" value="Cyt_P450"/>
</dbReference>
<dbReference type="PANTHER" id="PTHR24284:SF1">
    <property type="entry name" value="CYTOCHROME P450 FAMILY"/>
    <property type="match status" value="1"/>
</dbReference>
<feature type="non-terminal residue" evidence="3">
    <location>
        <position position="1"/>
    </location>
</feature>
<evidence type="ECO:0000256" key="1">
    <source>
        <dbReference type="ARBA" id="ARBA00010617"/>
    </source>
</evidence>
<keyword evidence="2" id="KW-0503">Monooxygenase</keyword>
<gene>
    <name evidence="3" type="ORF">PENTCL1PPCAC_14655</name>
</gene>
<dbReference type="SUPFAM" id="SSF48264">
    <property type="entry name" value="Cytochrome P450"/>
    <property type="match status" value="1"/>
</dbReference>
<proteinExistence type="inferred from homology"/>
<comment type="caution">
    <text evidence="3">The sequence shown here is derived from an EMBL/GenBank/DDBJ whole genome shotgun (WGS) entry which is preliminary data.</text>
</comment>
<dbReference type="GO" id="GO:0005506">
    <property type="term" value="F:iron ion binding"/>
    <property type="evidence" value="ECO:0007669"/>
    <property type="project" value="InterPro"/>
</dbReference>
<comment type="similarity">
    <text evidence="1">Belongs to the cytochrome P450 family.</text>
</comment>
<keyword evidence="2" id="KW-0560">Oxidoreductase</keyword>
<dbReference type="PRINTS" id="PR00463">
    <property type="entry name" value="EP450I"/>
</dbReference>
<organism evidence="3 4">
    <name type="scientific">Pristionchus entomophagus</name>
    <dbReference type="NCBI Taxonomy" id="358040"/>
    <lineage>
        <taxon>Eukaryota</taxon>
        <taxon>Metazoa</taxon>
        <taxon>Ecdysozoa</taxon>
        <taxon>Nematoda</taxon>
        <taxon>Chromadorea</taxon>
        <taxon>Rhabditida</taxon>
        <taxon>Rhabditina</taxon>
        <taxon>Diplogasteromorpha</taxon>
        <taxon>Diplogasteroidea</taxon>
        <taxon>Neodiplogasteridae</taxon>
        <taxon>Pristionchus</taxon>
    </lineage>
</organism>